<protein>
    <submittedName>
        <fullName evidence="1">Uncharacterized protein</fullName>
    </submittedName>
</protein>
<dbReference type="PROSITE" id="PS51257">
    <property type="entry name" value="PROKAR_LIPOPROTEIN"/>
    <property type="match status" value="1"/>
</dbReference>
<organism evidence="1 2">
    <name type="scientific">Rathayibacter caricis DSM 15933</name>
    <dbReference type="NCBI Taxonomy" id="1328867"/>
    <lineage>
        <taxon>Bacteria</taxon>
        <taxon>Bacillati</taxon>
        <taxon>Actinomycetota</taxon>
        <taxon>Actinomycetes</taxon>
        <taxon>Micrococcales</taxon>
        <taxon>Microbacteriaceae</taxon>
        <taxon>Rathayibacter</taxon>
    </lineage>
</organism>
<sequence>MRAERMRKFEVAALALTSVLLLTGCSGDSFRADFARTFGSDEAIADLELSTVDNMPFTGGVSAEVMARDDLADADLRALADRLSAFASERPAGDVRVVLDAEGLSLPVSGDSDLTDGRIAAALELRDDPRVSSVALAADDSDDRVSGLSLLLAESATARDLFALARDAPDLLPDAAPVHVSVQSSDRSELVSGDPGVWIDAAEGTWEAVSAAVPVIGFRAAPERLEVTLGSEEDLAAAESAAASPGGPEVAFSSPLVALGDGASGESARAVLAALDPAVLADLRSVWTDDDHLRLAVDTVDRALTVAEAVSATPDAARFSTVTMSVGEARTLEISAAPRSIGGAVADASALLATPSVTAVARSDRSVTVTASGDDGDLERLLPAARSLAPEGARVCVERVDGTGVCDTSTD</sequence>
<comment type="caution">
    <text evidence="1">The sequence shown here is derived from an EMBL/GenBank/DDBJ whole genome shotgun (WGS) entry which is preliminary data.</text>
</comment>
<accession>A0A2T4UXK5</accession>
<dbReference type="Proteomes" id="UP000241085">
    <property type="component" value="Unassembled WGS sequence"/>
</dbReference>
<proteinExistence type="predicted"/>
<dbReference type="AlphaFoldDB" id="A0A2T4UXK5"/>
<reference evidence="1 2" key="1">
    <citation type="submission" date="2018-03" db="EMBL/GenBank/DDBJ databases">
        <title>Bacteriophage NCPPB3778 and a type I-E CRISPR drive the evolution of the US Biological Select Agent, Rathayibacter toxicus.</title>
        <authorList>
            <person name="Davis E.W.II."/>
            <person name="Tabima J.F."/>
            <person name="Weisberg A.J."/>
            <person name="Dantas Lopes L."/>
            <person name="Wiseman M.S."/>
            <person name="Wiseman M.S."/>
            <person name="Pupko T."/>
            <person name="Belcher M.S."/>
            <person name="Sechler A.J."/>
            <person name="Tancos M.A."/>
            <person name="Schroeder B.K."/>
            <person name="Murray T.D."/>
            <person name="Luster D.G."/>
            <person name="Schneider W.L."/>
            <person name="Rogers E."/>
            <person name="Andreote F.D."/>
            <person name="Grunwald N.J."/>
            <person name="Putnam M.L."/>
            <person name="Chang J.H."/>
        </authorList>
    </citation>
    <scope>NUCLEOTIDE SEQUENCE [LARGE SCALE GENOMIC DNA]</scope>
    <source>
        <strain evidence="1 2">DSM 15933</strain>
    </source>
</reference>
<dbReference type="RefSeq" id="WP_146168478.1">
    <property type="nucleotide sequence ID" value="NZ_PZPL01000001.1"/>
</dbReference>
<keyword evidence="2" id="KW-1185">Reference proteome</keyword>
<gene>
    <name evidence="1" type="ORF">C1I63_16405</name>
</gene>
<name>A0A2T4UXK5_9MICO</name>
<dbReference type="EMBL" id="PZPL01000001">
    <property type="protein sequence ID" value="PTL74259.1"/>
    <property type="molecule type" value="Genomic_DNA"/>
</dbReference>
<evidence type="ECO:0000313" key="2">
    <source>
        <dbReference type="Proteomes" id="UP000241085"/>
    </source>
</evidence>
<evidence type="ECO:0000313" key="1">
    <source>
        <dbReference type="EMBL" id="PTL74259.1"/>
    </source>
</evidence>